<sequence length="412" mass="42875">MTLNRAVLVSRREAARVTRLLRAEFASGILVLIAAALGFAAANSPWADAYDALRDFKIGPAGWHLDLSLGAWASDGLLAVFFFMVGLELKREFAGGALRNLATAIVPVGAAFGGVLLPASIFLAVNAGGSGARGWAVPTATDIAFAVTVLGLIAPRIPPVLRVFLLTLAVVDDFIAITIIAIFYADGLQWIWLAAAALPLALYAVLVQRCAGWFDRHRPLAWIVLLPLGALVWALVHASGLHATIAGVLLAFAVPVAARDRRRGVGDVAERIDLAESFGYRFGPLSSGIAVPVFAFFAAGVPISGAAGFATDPVAIGVVLGLLVGKPLGIGLSVWILTRLTGTVLGGDRRERFGVFCLAGIGFTVSLLIADLSFAGPEADVARLAVMVGSLASAVAAAAFLLRGPRARRSAR</sequence>
<dbReference type="AlphaFoldDB" id="A0A916JRF2"/>
<evidence type="ECO:0000313" key="3">
    <source>
        <dbReference type="EMBL" id="CAG7597477.1"/>
    </source>
</evidence>
<keyword evidence="2" id="KW-1133">Transmembrane helix</keyword>
<dbReference type="InterPro" id="IPR004670">
    <property type="entry name" value="NhaA"/>
</dbReference>
<feature type="transmembrane region" description="Helical" evidence="2">
    <location>
        <begin position="381"/>
        <end position="402"/>
    </location>
</feature>
<feature type="transmembrane region" description="Helical" evidence="2">
    <location>
        <begin position="278"/>
        <end position="303"/>
    </location>
</feature>
<protein>
    <recommendedName>
        <fullName evidence="2">Na(+)/H(+) antiporter NhaA</fullName>
    </recommendedName>
    <alternativeName>
        <fullName evidence="2">Sodium/proton antiporter NhaA</fullName>
    </alternativeName>
</protein>
<feature type="transmembrane region" description="Helical" evidence="2">
    <location>
        <begin position="101"/>
        <end position="123"/>
    </location>
</feature>
<organism evidence="3 4">
    <name type="scientific">Leucobacter soli</name>
    <dbReference type="NCBI Taxonomy" id="2812850"/>
    <lineage>
        <taxon>Bacteria</taxon>
        <taxon>Bacillati</taxon>
        <taxon>Actinomycetota</taxon>
        <taxon>Actinomycetes</taxon>
        <taxon>Micrococcales</taxon>
        <taxon>Microbacteriaceae</taxon>
        <taxon>Leucobacter</taxon>
    </lineage>
</organism>
<comment type="catalytic activity">
    <reaction evidence="2">
        <text>Na(+)(in) + 2 H(+)(out) = Na(+)(out) + 2 H(+)(in)</text>
        <dbReference type="Rhea" id="RHEA:29251"/>
        <dbReference type="ChEBI" id="CHEBI:15378"/>
        <dbReference type="ChEBI" id="CHEBI:29101"/>
    </reaction>
</comment>
<dbReference type="NCBIfam" id="TIGR00773">
    <property type="entry name" value="NhaA"/>
    <property type="match status" value="1"/>
</dbReference>
<keyword evidence="2" id="KW-0050">Antiport</keyword>
<dbReference type="GO" id="GO:0015385">
    <property type="term" value="F:sodium:proton antiporter activity"/>
    <property type="evidence" value="ECO:0007669"/>
    <property type="project" value="UniProtKB-UniRule"/>
</dbReference>
<gene>
    <name evidence="3" type="primary">nhaA_1</name>
    <name evidence="2" type="synonym">nhaA</name>
    <name evidence="3" type="ORF">LEUCIP111803_00143</name>
</gene>
<feature type="transmembrane region" description="Helical" evidence="2">
    <location>
        <begin position="161"/>
        <end position="184"/>
    </location>
</feature>
<reference evidence="3" key="1">
    <citation type="submission" date="2021-06" db="EMBL/GenBank/DDBJ databases">
        <authorList>
            <person name="Criscuolo A."/>
        </authorList>
    </citation>
    <scope>NUCLEOTIDE SEQUENCE</scope>
    <source>
        <strain evidence="3">CIP111803</strain>
    </source>
</reference>
<dbReference type="RefSeq" id="WP_236021662.1">
    <property type="nucleotide sequence ID" value="NZ_CAJVAP010000002.1"/>
</dbReference>
<dbReference type="GO" id="GO:0006885">
    <property type="term" value="P:regulation of pH"/>
    <property type="evidence" value="ECO:0007669"/>
    <property type="project" value="UniProtKB-UniRule"/>
</dbReference>
<feature type="transmembrane region" description="Helical" evidence="2">
    <location>
        <begin position="241"/>
        <end position="258"/>
    </location>
</feature>
<accession>A0A916JRF2</accession>
<comment type="subcellular location">
    <subcellularLocation>
        <location evidence="2">Cell membrane</location>
        <topology evidence="2">Multi-pass membrane protein</topology>
    </subcellularLocation>
</comment>
<keyword evidence="2" id="KW-0472">Membrane</keyword>
<keyword evidence="2" id="KW-1003">Cell membrane</keyword>
<proteinExistence type="inferred from homology"/>
<keyword evidence="2" id="KW-0813">Transport</keyword>
<dbReference type="HAMAP" id="MF_01844">
    <property type="entry name" value="NhaA"/>
    <property type="match status" value="1"/>
</dbReference>
<comment type="caution">
    <text evidence="3">The sequence shown here is derived from an EMBL/GenBank/DDBJ whole genome shotgun (WGS) entry which is preliminary data.</text>
</comment>
<dbReference type="GO" id="GO:0005886">
    <property type="term" value="C:plasma membrane"/>
    <property type="evidence" value="ECO:0007669"/>
    <property type="project" value="UniProtKB-SubCell"/>
</dbReference>
<dbReference type="PANTHER" id="PTHR30341:SF0">
    <property type="entry name" value="NA(+)_H(+) ANTIPORTER NHAA"/>
    <property type="match status" value="1"/>
</dbReference>
<feature type="transmembrane region" description="Helical" evidence="2">
    <location>
        <begin position="219"/>
        <end position="235"/>
    </location>
</feature>
<comment type="function">
    <text evidence="2">Na(+)/H(+) antiporter that extrudes sodium in exchange for external protons.</text>
</comment>
<feature type="transmembrane region" description="Helical" evidence="2">
    <location>
        <begin position="135"/>
        <end position="154"/>
    </location>
</feature>
<comment type="similarity">
    <text evidence="2">Belongs to the NhaA Na(+)/H(+) (TC 2.A.33) antiporter family.</text>
</comment>
<evidence type="ECO:0000256" key="2">
    <source>
        <dbReference type="HAMAP-Rule" id="MF_01844"/>
    </source>
</evidence>
<feature type="transmembrane region" description="Helical" evidence="2">
    <location>
        <begin position="315"/>
        <end position="341"/>
    </location>
</feature>
<keyword evidence="2" id="KW-0915">Sodium</keyword>
<keyword evidence="2" id="KW-0406">Ion transport</keyword>
<keyword evidence="1 2" id="KW-0739">Sodium transport</keyword>
<dbReference type="EMBL" id="CAJVAP010000002">
    <property type="protein sequence ID" value="CAG7597477.1"/>
    <property type="molecule type" value="Genomic_DNA"/>
</dbReference>
<feature type="transmembrane region" description="Helical" evidence="2">
    <location>
        <begin position="190"/>
        <end position="207"/>
    </location>
</feature>
<name>A0A916JRF2_9MICO</name>
<dbReference type="Pfam" id="PF06965">
    <property type="entry name" value="Na_H_antiport_1"/>
    <property type="match status" value="1"/>
</dbReference>
<feature type="transmembrane region" description="Helical" evidence="2">
    <location>
        <begin position="21"/>
        <end position="42"/>
    </location>
</feature>
<keyword evidence="4" id="KW-1185">Reference proteome</keyword>
<feature type="transmembrane region" description="Helical" evidence="2">
    <location>
        <begin position="69"/>
        <end position="89"/>
    </location>
</feature>
<dbReference type="PANTHER" id="PTHR30341">
    <property type="entry name" value="SODIUM ION/PROTON ANTIPORTER NHAA-RELATED"/>
    <property type="match status" value="1"/>
</dbReference>
<evidence type="ECO:0000313" key="4">
    <source>
        <dbReference type="Proteomes" id="UP000693892"/>
    </source>
</evidence>
<dbReference type="Proteomes" id="UP000693892">
    <property type="component" value="Unassembled WGS sequence"/>
</dbReference>
<evidence type="ECO:0000256" key="1">
    <source>
        <dbReference type="ARBA" id="ARBA00023201"/>
    </source>
</evidence>
<feature type="transmembrane region" description="Helical" evidence="2">
    <location>
        <begin position="353"/>
        <end position="375"/>
    </location>
</feature>
<keyword evidence="2" id="KW-0812">Transmembrane</keyword>